<dbReference type="InterPro" id="IPR000182">
    <property type="entry name" value="GNAT_dom"/>
</dbReference>
<sequence>MSAALLQAMTATWPAAQTRRVGPWILREGEGGGNRVSAATAEAPVSTDDLRDAERGMRDLGQTPLFMVRAGEDTLDALLDAAGYAVRDPVVVYETDVSALAERDLPRLSAFTHWPPLAIVDEIWRDGGIAGPRRAVIDRAPAPKIAVLARADNRPAGALFAATHGRIAMVHAVETLPALRRRGAGRHMMIAAARWARDRGASVLALAVTRENAPAVALYESLGMRVATSYHYRVGA</sequence>
<dbReference type="Pfam" id="PF00583">
    <property type="entry name" value="Acetyltransf_1"/>
    <property type="match status" value="1"/>
</dbReference>
<dbReference type="AlphaFoldDB" id="A0A1H9W3P1"/>
<dbReference type="PROSITE" id="PS51186">
    <property type="entry name" value="GNAT"/>
    <property type="match status" value="1"/>
</dbReference>
<dbReference type="CDD" id="cd04301">
    <property type="entry name" value="NAT_SF"/>
    <property type="match status" value="1"/>
</dbReference>
<protein>
    <submittedName>
        <fullName evidence="4">Acetyltransferase (GNAT) family protein</fullName>
    </submittedName>
</protein>
<evidence type="ECO:0000313" key="5">
    <source>
        <dbReference type="Proteomes" id="UP000198885"/>
    </source>
</evidence>
<organism evidence="4 5">
    <name type="scientific">Tranquillimonas rosea</name>
    <dbReference type="NCBI Taxonomy" id="641238"/>
    <lineage>
        <taxon>Bacteria</taxon>
        <taxon>Pseudomonadati</taxon>
        <taxon>Pseudomonadota</taxon>
        <taxon>Alphaproteobacteria</taxon>
        <taxon>Rhodobacterales</taxon>
        <taxon>Roseobacteraceae</taxon>
        <taxon>Tranquillimonas</taxon>
    </lineage>
</organism>
<dbReference type="PANTHER" id="PTHR43420">
    <property type="entry name" value="ACETYLTRANSFERASE"/>
    <property type="match status" value="1"/>
</dbReference>
<dbReference type="Proteomes" id="UP000198885">
    <property type="component" value="Unassembled WGS sequence"/>
</dbReference>
<evidence type="ECO:0000313" key="4">
    <source>
        <dbReference type="EMBL" id="SES28560.1"/>
    </source>
</evidence>
<reference evidence="4 5" key="1">
    <citation type="submission" date="2016-10" db="EMBL/GenBank/DDBJ databases">
        <authorList>
            <person name="de Groot N.N."/>
        </authorList>
    </citation>
    <scope>NUCLEOTIDE SEQUENCE [LARGE SCALE GENOMIC DNA]</scope>
    <source>
        <strain evidence="4 5">DSM 23042</strain>
    </source>
</reference>
<dbReference type="RefSeq" id="WP_235859892.1">
    <property type="nucleotide sequence ID" value="NZ_FOGU01000009.1"/>
</dbReference>
<accession>A0A1H9W3P1</accession>
<evidence type="ECO:0000256" key="1">
    <source>
        <dbReference type="ARBA" id="ARBA00022679"/>
    </source>
</evidence>
<dbReference type="GO" id="GO:0016747">
    <property type="term" value="F:acyltransferase activity, transferring groups other than amino-acyl groups"/>
    <property type="evidence" value="ECO:0007669"/>
    <property type="project" value="InterPro"/>
</dbReference>
<proteinExistence type="predicted"/>
<keyword evidence="1 4" id="KW-0808">Transferase</keyword>
<gene>
    <name evidence="4" type="ORF">SAMN04490244_10969</name>
</gene>
<dbReference type="STRING" id="641238.SAMN04490244_10969"/>
<feature type="domain" description="N-acetyltransferase" evidence="3">
    <location>
        <begin position="95"/>
        <end position="236"/>
    </location>
</feature>
<dbReference type="EMBL" id="FOGU01000009">
    <property type="protein sequence ID" value="SES28560.1"/>
    <property type="molecule type" value="Genomic_DNA"/>
</dbReference>
<name>A0A1H9W3P1_9RHOB</name>
<keyword evidence="2" id="KW-0012">Acyltransferase</keyword>
<dbReference type="InterPro" id="IPR050680">
    <property type="entry name" value="YpeA/RimI_acetyltransf"/>
</dbReference>
<keyword evidence="5" id="KW-1185">Reference proteome</keyword>
<dbReference type="SUPFAM" id="SSF55729">
    <property type="entry name" value="Acyl-CoA N-acyltransferases (Nat)"/>
    <property type="match status" value="1"/>
</dbReference>
<dbReference type="Gene3D" id="3.40.630.30">
    <property type="match status" value="1"/>
</dbReference>
<evidence type="ECO:0000259" key="3">
    <source>
        <dbReference type="PROSITE" id="PS51186"/>
    </source>
</evidence>
<dbReference type="InterPro" id="IPR016181">
    <property type="entry name" value="Acyl_CoA_acyltransferase"/>
</dbReference>
<evidence type="ECO:0000256" key="2">
    <source>
        <dbReference type="ARBA" id="ARBA00023315"/>
    </source>
</evidence>